<gene>
    <name evidence="2" type="ORF">X797_005912</name>
</gene>
<organism evidence="2 3">
    <name type="scientific">Metarhizium robertsii</name>
    <dbReference type="NCBI Taxonomy" id="568076"/>
    <lineage>
        <taxon>Eukaryota</taxon>
        <taxon>Fungi</taxon>
        <taxon>Dikarya</taxon>
        <taxon>Ascomycota</taxon>
        <taxon>Pezizomycotina</taxon>
        <taxon>Sordariomycetes</taxon>
        <taxon>Hypocreomycetidae</taxon>
        <taxon>Hypocreales</taxon>
        <taxon>Clavicipitaceae</taxon>
        <taxon>Metarhizium</taxon>
    </lineage>
</organism>
<dbReference type="Proteomes" id="UP000030151">
    <property type="component" value="Unassembled WGS sequence"/>
</dbReference>
<feature type="signal peptide" evidence="1">
    <location>
        <begin position="1"/>
        <end position="20"/>
    </location>
</feature>
<protein>
    <recommendedName>
        <fullName evidence="4">Cystein rich protein</fullName>
    </recommendedName>
</protein>
<keyword evidence="1" id="KW-0732">Signal</keyword>
<evidence type="ECO:0008006" key="4">
    <source>
        <dbReference type="Google" id="ProtNLM"/>
    </source>
</evidence>
<name>A0A0A1UU99_9HYPO</name>
<feature type="chain" id="PRO_5001980862" description="Cystein rich protein" evidence="1">
    <location>
        <begin position="21"/>
        <end position="416"/>
    </location>
</feature>
<comment type="caution">
    <text evidence="2">The sequence shown here is derived from an EMBL/GenBank/DDBJ whole genome shotgun (WGS) entry which is preliminary data.</text>
</comment>
<accession>A0A0A1UU99</accession>
<reference evidence="2 3" key="1">
    <citation type="submission" date="2014-02" db="EMBL/GenBank/DDBJ databases">
        <title>The genome sequence of the entomopathogenic fungus Metarhizium robertsii ARSEF 2575.</title>
        <authorList>
            <person name="Giuliano Garisto Donzelli B."/>
            <person name="Roe B.A."/>
            <person name="Macmil S.L."/>
            <person name="Krasnoff S.B."/>
            <person name="Gibson D.M."/>
        </authorList>
    </citation>
    <scope>NUCLEOTIDE SEQUENCE [LARGE SCALE GENOMIC DNA]</scope>
    <source>
        <strain evidence="2 3">ARSEF 2575</strain>
    </source>
</reference>
<evidence type="ECO:0000313" key="2">
    <source>
        <dbReference type="EMBL" id="EXV00899.1"/>
    </source>
</evidence>
<dbReference type="AlphaFoldDB" id="A0A0A1UU99"/>
<dbReference type="OrthoDB" id="4662630at2759"/>
<evidence type="ECO:0000313" key="3">
    <source>
        <dbReference type="Proteomes" id="UP000030151"/>
    </source>
</evidence>
<proteinExistence type="predicted"/>
<dbReference type="eggNOG" id="ENOG502SIQT">
    <property type="taxonomic scope" value="Eukaryota"/>
</dbReference>
<dbReference type="EMBL" id="JELW01000010">
    <property type="protein sequence ID" value="EXV00899.1"/>
    <property type="molecule type" value="Genomic_DNA"/>
</dbReference>
<evidence type="ECO:0000256" key="1">
    <source>
        <dbReference type="SAM" id="SignalP"/>
    </source>
</evidence>
<dbReference type="HOGENOM" id="CLU_045407_0_0_1"/>
<sequence>MKNIQLTLLAVLFQVSLFEAKVYKKNVPTYDVGPDAKIDGKSITYRDPDCEEGLDCTITRSCSSAGTSPVLSADKKYFACCLPGTHLLGSPQTAFDCCADGHDLVGSPAVGYHCCPTGFEFDGTQCKEVCKNGKVLVGGKCVCPEGMVEGPDGNCKPKPKCTSGLETGKCYIFTAENGNRLGLHNDNVYYAAPDSMIQRYGKFQLCADEKCTPGQAVNPSNEIYIRDTYGDLATGANKGQWLNNAANGNHIGRTPAFASAGHFSISKWPCGKYCLGGFTQGIGPACPADIPAMTFYSQDPQMCVAFQFTEVPCDLKADVNNCIWTNGDQCCNRVDCSGKKDSGMILGVSTTFAKRFVFVGANLVLVGTIGKLIKDNASRALTEEDDANGIDKKLGSYVFWDAMFPHATEPLHSHVE</sequence>